<dbReference type="GO" id="GO:0016301">
    <property type="term" value="F:kinase activity"/>
    <property type="evidence" value="ECO:0007669"/>
    <property type="project" value="UniProtKB-KW"/>
</dbReference>
<evidence type="ECO:0000256" key="2">
    <source>
        <dbReference type="ARBA" id="ARBA00004236"/>
    </source>
</evidence>
<dbReference type="InterPro" id="IPR003594">
    <property type="entry name" value="HATPase_dom"/>
</dbReference>
<dbReference type="PRINTS" id="PR00344">
    <property type="entry name" value="BCTRLSENSOR"/>
</dbReference>
<keyword evidence="8 11" id="KW-1133">Transmembrane helix</keyword>
<evidence type="ECO:0000256" key="6">
    <source>
        <dbReference type="ARBA" id="ARBA00022692"/>
    </source>
</evidence>
<dbReference type="InterPro" id="IPR036890">
    <property type="entry name" value="HATPase_C_sf"/>
</dbReference>
<comment type="subcellular location">
    <subcellularLocation>
        <location evidence="2">Cell membrane</location>
    </subcellularLocation>
</comment>
<dbReference type="EC" id="2.7.13.3" evidence="3"/>
<dbReference type="InterPro" id="IPR050428">
    <property type="entry name" value="TCS_sensor_his_kinase"/>
</dbReference>
<dbReference type="SUPFAM" id="SSF47384">
    <property type="entry name" value="Homodimeric domain of signal transducing histidine kinase"/>
    <property type="match status" value="1"/>
</dbReference>
<dbReference type="InterPro" id="IPR036097">
    <property type="entry name" value="HisK_dim/P_sf"/>
</dbReference>
<keyword evidence="6 11" id="KW-0812">Transmembrane</keyword>
<dbReference type="Pfam" id="PF00672">
    <property type="entry name" value="HAMP"/>
    <property type="match status" value="1"/>
</dbReference>
<comment type="caution">
    <text evidence="14">The sequence shown here is derived from an EMBL/GenBank/DDBJ whole genome shotgun (WGS) entry which is preliminary data.</text>
</comment>
<evidence type="ECO:0000313" key="15">
    <source>
        <dbReference type="Proteomes" id="UP001595816"/>
    </source>
</evidence>
<dbReference type="Proteomes" id="UP001595816">
    <property type="component" value="Unassembled WGS sequence"/>
</dbReference>
<dbReference type="SMART" id="SM00388">
    <property type="entry name" value="HisKA"/>
    <property type="match status" value="1"/>
</dbReference>
<proteinExistence type="predicted"/>
<evidence type="ECO:0000256" key="7">
    <source>
        <dbReference type="ARBA" id="ARBA00022777"/>
    </source>
</evidence>
<organism evidence="14 15">
    <name type="scientific">Hamadaea flava</name>
    <dbReference type="NCBI Taxonomy" id="1742688"/>
    <lineage>
        <taxon>Bacteria</taxon>
        <taxon>Bacillati</taxon>
        <taxon>Actinomycetota</taxon>
        <taxon>Actinomycetes</taxon>
        <taxon>Micromonosporales</taxon>
        <taxon>Micromonosporaceae</taxon>
        <taxon>Hamadaea</taxon>
    </lineage>
</organism>
<gene>
    <name evidence="14" type="ORF">ACFOZ4_08075</name>
</gene>
<keyword evidence="15" id="KW-1185">Reference proteome</keyword>
<evidence type="ECO:0000259" key="12">
    <source>
        <dbReference type="PROSITE" id="PS50109"/>
    </source>
</evidence>
<dbReference type="SMART" id="SM00387">
    <property type="entry name" value="HATPase_c"/>
    <property type="match status" value="1"/>
</dbReference>
<evidence type="ECO:0000256" key="3">
    <source>
        <dbReference type="ARBA" id="ARBA00012438"/>
    </source>
</evidence>
<comment type="catalytic activity">
    <reaction evidence="1">
        <text>ATP + protein L-histidine = ADP + protein N-phospho-L-histidine.</text>
        <dbReference type="EC" id="2.7.13.3"/>
    </reaction>
</comment>
<dbReference type="InterPro" id="IPR003660">
    <property type="entry name" value="HAMP_dom"/>
</dbReference>
<feature type="domain" description="HAMP" evidence="13">
    <location>
        <begin position="135"/>
        <end position="193"/>
    </location>
</feature>
<keyword evidence="9" id="KW-0902">Two-component regulatory system</keyword>
<dbReference type="EMBL" id="JBHSAY010000005">
    <property type="protein sequence ID" value="MFC4130559.1"/>
    <property type="molecule type" value="Genomic_DNA"/>
</dbReference>
<keyword evidence="7 14" id="KW-0418">Kinase</keyword>
<dbReference type="Pfam" id="PF00512">
    <property type="entry name" value="HisKA"/>
    <property type="match status" value="1"/>
</dbReference>
<evidence type="ECO:0000256" key="9">
    <source>
        <dbReference type="ARBA" id="ARBA00023012"/>
    </source>
</evidence>
<dbReference type="CDD" id="cd06225">
    <property type="entry name" value="HAMP"/>
    <property type="match status" value="1"/>
</dbReference>
<evidence type="ECO:0000256" key="5">
    <source>
        <dbReference type="ARBA" id="ARBA00022679"/>
    </source>
</evidence>
<dbReference type="PANTHER" id="PTHR45436">
    <property type="entry name" value="SENSOR HISTIDINE KINASE YKOH"/>
    <property type="match status" value="1"/>
</dbReference>
<feature type="transmembrane region" description="Helical" evidence="11">
    <location>
        <begin position="111"/>
        <end position="134"/>
    </location>
</feature>
<dbReference type="PROSITE" id="PS50885">
    <property type="entry name" value="HAMP"/>
    <property type="match status" value="1"/>
</dbReference>
<dbReference type="CDD" id="cd00075">
    <property type="entry name" value="HATPase"/>
    <property type="match status" value="1"/>
</dbReference>
<dbReference type="InterPro" id="IPR005467">
    <property type="entry name" value="His_kinase_dom"/>
</dbReference>
<accession>A0ABV8LL99</accession>
<evidence type="ECO:0000259" key="13">
    <source>
        <dbReference type="PROSITE" id="PS50885"/>
    </source>
</evidence>
<sequence>MSRRRFRPTLRMRLTLVYGGLFLMAGMVLLGVTFLLVQQQLPGAGNMVQIKMSGQIKGSPKSTPGPDALPDGLADEPFLVSGSGQQINASDVPKYLEQQQRKLRTDALTSLLTQGGIALGIVGVASIALGWLIAGRVLAPLHRVTETARRIANARGADLSLHERIALEGGDDDVKELADTFDTMVERLDRSFEGQRRFVANASHELRTPLTLNRALVEVAMNRKTASADVKQLGETLLEINSRHERLINGLLLLARSENEVLERAEIDLADVVSHVVAQAADEARAAEVTLTENPAEAVTIGDPILLERLAQNLVENAIRHNHAGGFARVTSRVRPDGGVELEVANSGLTIPPYDIPGLFEPFRRLDDERLVTSKGAGLGLSIVRSVARAHGGEVVARPRSGGGLVVTVTLPAAYA</sequence>
<dbReference type="Gene3D" id="1.10.287.130">
    <property type="match status" value="1"/>
</dbReference>
<feature type="transmembrane region" description="Helical" evidence="11">
    <location>
        <begin position="12"/>
        <end position="37"/>
    </location>
</feature>
<evidence type="ECO:0000256" key="4">
    <source>
        <dbReference type="ARBA" id="ARBA00022553"/>
    </source>
</evidence>
<keyword evidence="5" id="KW-0808">Transferase</keyword>
<dbReference type="CDD" id="cd00082">
    <property type="entry name" value="HisKA"/>
    <property type="match status" value="1"/>
</dbReference>
<evidence type="ECO:0000256" key="1">
    <source>
        <dbReference type="ARBA" id="ARBA00000085"/>
    </source>
</evidence>
<evidence type="ECO:0000256" key="8">
    <source>
        <dbReference type="ARBA" id="ARBA00022989"/>
    </source>
</evidence>
<dbReference type="PANTHER" id="PTHR45436:SF5">
    <property type="entry name" value="SENSOR HISTIDINE KINASE TRCS"/>
    <property type="match status" value="1"/>
</dbReference>
<keyword evidence="4" id="KW-0597">Phosphoprotein</keyword>
<evidence type="ECO:0000313" key="14">
    <source>
        <dbReference type="EMBL" id="MFC4130559.1"/>
    </source>
</evidence>
<dbReference type="Gene3D" id="3.30.565.10">
    <property type="entry name" value="Histidine kinase-like ATPase, C-terminal domain"/>
    <property type="match status" value="1"/>
</dbReference>
<name>A0ABV8LL99_9ACTN</name>
<dbReference type="SUPFAM" id="SSF158472">
    <property type="entry name" value="HAMP domain-like"/>
    <property type="match status" value="1"/>
</dbReference>
<dbReference type="SMART" id="SM00304">
    <property type="entry name" value="HAMP"/>
    <property type="match status" value="1"/>
</dbReference>
<evidence type="ECO:0000256" key="10">
    <source>
        <dbReference type="ARBA" id="ARBA00023136"/>
    </source>
</evidence>
<dbReference type="RefSeq" id="WP_253757670.1">
    <property type="nucleotide sequence ID" value="NZ_JAMZDZ010000001.1"/>
</dbReference>
<protein>
    <recommendedName>
        <fullName evidence="3">histidine kinase</fullName>
        <ecNumber evidence="3">2.7.13.3</ecNumber>
    </recommendedName>
</protein>
<dbReference type="SUPFAM" id="SSF55874">
    <property type="entry name" value="ATPase domain of HSP90 chaperone/DNA topoisomerase II/histidine kinase"/>
    <property type="match status" value="1"/>
</dbReference>
<feature type="domain" description="Histidine kinase" evidence="12">
    <location>
        <begin position="201"/>
        <end position="415"/>
    </location>
</feature>
<dbReference type="Gene3D" id="6.10.340.10">
    <property type="match status" value="1"/>
</dbReference>
<reference evidence="15" key="1">
    <citation type="journal article" date="2019" name="Int. J. Syst. Evol. Microbiol.">
        <title>The Global Catalogue of Microorganisms (GCM) 10K type strain sequencing project: providing services to taxonomists for standard genome sequencing and annotation.</title>
        <authorList>
            <consortium name="The Broad Institute Genomics Platform"/>
            <consortium name="The Broad Institute Genome Sequencing Center for Infectious Disease"/>
            <person name="Wu L."/>
            <person name="Ma J."/>
        </authorList>
    </citation>
    <scope>NUCLEOTIDE SEQUENCE [LARGE SCALE GENOMIC DNA]</scope>
    <source>
        <strain evidence="15">CGMCC 4.7289</strain>
    </source>
</reference>
<keyword evidence="10 11" id="KW-0472">Membrane</keyword>
<dbReference type="Pfam" id="PF02518">
    <property type="entry name" value="HATPase_c"/>
    <property type="match status" value="1"/>
</dbReference>
<dbReference type="PROSITE" id="PS50109">
    <property type="entry name" value="HIS_KIN"/>
    <property type="match status" value="1"/>
</dbReference>
<dbReference type="InterPro" id="IPR004358">
    <property type="entry name" value="Sig_transdc_His_kin-like_C"/>
</dbReference>
<dbReference type="InterPro" id="IPR003661">
    <property type="entry name" value="HisK_dim/P_dom"/>
</dbReference>
<evidence type="ECO:0000256" key="11">
    <source>
        <dbReference type="SAM" id="Phobius"/>
    </source>
</evidence>